<dbReference type="AlphaFoldDB" id="A0AAF0AUX2"/>
<dbReference type="EMBL" id="CP115611">
    <property type="protein sequence ID" value="WBW71360.1"/>
    <property type="molecule type" value="Genomic_DNA"/>
</dbReference>
<dbReference type="GeneID" id="80875238"/>
<evidence type="ECO:0000313" key="1">
    <source>
        <dbReference type="EMBL" id="WBW71360.1"/>
    </source>
</evidence>
<keyword evidence="2" id="KW-1185">Reference proteome</keyword>
<accession>A0AAF0AUX2</accession>
<protein>
    <submittedName>
        <fullName evidence="1">COP9/signalosome complex subunit Csn3</fullName>
    </submittedName>
</protein>
<dbReference type="KEGG" id="som:SOMG_01756"/>
<evidence type="ECO:0000313" key="2">
    <source>
        <dbReference type="Proteomes" id="UP001212411"/>
    </source>
</evidence>
<name>A0AAF0AUX2_9SCHI</name>
<reference evidence="1 2" key="1">
    <citation type="journal article" date="2023" name="G3 (Bethesda)">
        <title>A high-quality reference genome for the fission yeast Schizosaccharomyces osmophilus.</title>
        <authorList>
            <person name="Jia G.S."/>
            <person name="Zhang W.C."/>
            <person name="Liang Y."/>
            <person name="Liu X.H."/>
            <person name="Rhind N."/>
            <person name="Pidoux A."/>
            <person name="Brysch-Herzberg M."/>
            <person name="Du L.L."/>
        </authorList>
    </citation>
    <scope>NUCLEOTIDE SEQUENCE [LARGE SCALE GENOMIC DNA]</scope>
    <source>
        <strain evidence="1 2">CBS 15793</strain>
    </source>
</reference>
<gene>
    <name evidence="1" type="primary">csn3</name>
    <name evidence="1" type="ORF">SOMG_01756</name>
</gene>
<sequence>MEHQTPFNPLEDPGKLLFDFIQFVRTNSLEECNLHGIMVTAAMDHLVEEFYHKEPEKYNLVFEAVSHAAQQPGISIIHVCFLKELLRQKQYALGTSTLRWDIITSNLPTPSLLEYCLLAAYHCLGNNDLYEAQGWMFSILYLPTAVVTVFHEKALFGFLLLHLGLNGKRYPINSTTCGNLLPLKTFIAPYESYIDAYQKGIEPLQAVLKENWLRYETDNAIPFILFSLEQFPRHQLYKLRRRFRSLPINYVSDKLSLSEEQTWEIVKKYDEKSKLVQNEEGQYFVEFDPFEPVNMEQCKELSEKLVESAKILESVKEMKSMYFSKSPYKKSMTQIKA</sequence>
<proteinExistence type="predicted"/>
<dbReference type="Proteomes" id="UP001212411">
    <property type="component" value="Chromosome 1"/>
</dbReference>
<organism evidence="1 2">
    <name type="scientific">Schizosaccharomyces osmophilus</name>
    <dbReference type="NCBI Taxonomy" id="2545709"/>
    <lineage>
        <taxon>Eukaryota</taxon>
        <taxon>Fungi</taxon>
        <taxon>Dikarya</taxon>
        <taxon>Ascomycota</taxon>
        <taxon>Taphrinomycotina</taxon>
        <taxon>Schizosaccharomycetes</taxon>
        <taxon>Schizosaccharomycetales</taxon>
        <taxon>Schizosaccharomycetaceae</taxon>
        <taxon>Schizosaccharomyces</taxon>
    </lineage>
</organism>
<dbReference type="RefSeq" id="XP_056035603.1">
    <property type="nucleotide sequence ID" value="XM_056180549.1"/>
</dbReference>